<reference evidence="1" key="1">
    <citation type="journal article" date="2020" name="Stud. Mycol.">
        <title>101 Dothideomycetes genomes: a test case for predicting lifestyles and emergence of pathogens.</title>
        <authorList>
            <person name="Haridas S."/>
            <person name="Albert R."/>
            <person name="Binder M."/>
            <person name="Bloem J."/>
            <person name="Labutti K."/>
            <person name="Salamov A."/>
            <person name="Andreopoulos B."/>
            <person name="Baker S."/>
            <person name="Barry K."/>
            <person name="Bills G."/>
            <person name="Bluhm B."/>
            <person name="Cannon C."/>
            <person name="Castanera R."/>
            <person name="Culley D."/>
            <person name="Daum C."/>
            <person name="Ezra D."/>
            <person name="Gonzalez J."/>
            <person name="Henrissat B."/>
            <person name="Kuo A."/>
            <person name="Liang C."/>
            <person name="Lipzen A."/>
            <person name="Lutzoni F."/>
            <person name="Magnuson J."/>
            <person name="Mondo S."/>
            <person name="Nolan M."/>
            <person name="Ohm R."/>
            <person name="Pangilinan J."/>
            <person name="Park H.-J."/>
            <person name="Ramirez L."/>
            <person name="Alfaro M."/>
            <person name="Sun H."/>
            <person name="Tritt A."/>
            <person name="Yoshinaga Y."/>
            <person name="Zwiers L.-H."/>
            <person name="Turgeon B."/>
            <person name="Goodwin S."/>
            <person name="Spatafora J."/>
            <person name="Crous P."/>
            <person name="Grigoriev I."/>
        </authorList>
    </citation>
    <scope>NUCLEOTIDE SEQUENCE</scope>
    <source>
        <strain evidence="1">CBS 122367</strain>
    </source>
</reference>
<keyword evidence="2" id="KW-1185">Reference proteome</keyword>
<dbReference type="Proteomes" id="UP000799291">
    <property type="component" value="Unassembled WGS sequence"/>
</dbReference>
<evidence type="ECO:0000313" key="2">
    <source>
        <dbReference type="Proteomes" id="UP000799291"/>
    </source>
</evidence>
<evidence type="ECO:0000313" key="1">
    <source>
        <dbReference type="EMBL" id="KAF2680838.1"/>
    </source>
</evidence>
<organism evidence="1 2">
    <name type="scientific">Lentithecium fluviatile CBS 122367</name>
    <dbReference type="NCBI Taxonomy" id="1168545"/>
    <lineage>
        <taxon>Eukaryota</taxon>
        <taxon>Fungi</taxon>
        <taxon>Dikarya</taxon>
        <taxon>Ascomycota</taxon>
        <taxon>Pezizomycotina</taxon>
        <taxon>Dothideomycetes</taxon>
        <taxon>Pleosporomycetidae</taxon>
        <taxon>Pleosporales</taxon>
        <taxon>Massarineae</taxon>
        <taxon>Lentitheciaceae</taxon>
        <taxon>Lentithecium</taxon>
    </lineage>
</organism>
<dbReference type="AlphaFoldDB" id="A0A6G1IRW3"/>
<proteinExistence type="predicted"/>
<sequence length="97" mass="10950">MANFGLSIGDILLVSKLACTMYKSSKRAGDDFRAIRADGTTRSLNQRSSQRQKLELSVLLVVCKHDLQDLDKLLAKYRSLKTRNPRAYAKLSFTVSR</sequence>
<name>A0A6G1IRW3_9PLEO</name>
<accession>A0A6G1IRW3</accession>
<gene>
    <name evidence="1" type="ORF">K458DRAFT_310631</name>
</gene>
<dbReference type="OrthoDB" id="5404564at2759"/>
<protein>
    <submittedName>
        <fullName evidence="1">Uncharacterized protein</fullName>
    </submittedName>
</protein>
<dbReference type="EMBL" id="MU005594">
    <property type="protein sequence ID" value="KAF2680838.1"/>
    <property type="molecule type" value="Genomic_DNA"/>
</dbReference>